<keyword evidence="1" id="KW-0732">Signal</keyword>
<gene>
    <name evidence="2" type="ORF">DL762_005917</name>
</gene>
<dbReference type="InterPro" id="IPR050645">
    <property type="entry name" value="Histidine_acid_phosphatase"/>
</dbReference>
<dbReference type="EMBL" id="QJNS01000176">
    <property type="protein sequence ID" value="RYO83961.1"/>
    <property type="molecule type" value="Genomic_DNA"/>
</dbReference>
<comment type="caution">
    <text evidence="2">The sequence shown here is derived from an EMBL/GenBank/DDBJ whole genome shotgun (WGS) entry which is preliminary data.</text>
</comment>
<organism evidence="2 3">
    <name type="scientific">Monosporascus cannonballus</name>
    <dbReference type="NCBI Taxonomy" id="155416"/>
    <lineage>
        <taxon>Eukaryota</taxon>
        <taxon>Fungi</taxon>
        <taxon>Dikarya</taxon>
        <taxon>Ascomycota</taxon>
        <taxon>Pezizomycotina</taxon>
        <taxon>Sordariomycetes</taxon>
        <taxon>Xylariomycetidae</taxon>
        <taxon>Xylariales</taxon>
        <taxon>Xylariales incertae sedis</taxon>
        <taxon>Monosporascus</taxon>
    </lineage>
</organism>
<feature type="chain" id="PRO_5045541890" description="Histidine acid phosphatase" evidence="1">
    <location>
        <begin position="24"/>
        <end position="432"/>
    </location>
</feature>
<name>A0ABY0H7W0_9PEZI</name>
<proteinExistence type="predicted"/>
<feature type="signal peptide" evidence="1">
    <location>
        <begin position="1"/>
        <end position="23"/>
    </location>
</feature>
<sequence>MRPLSRACIAVLLPASIAARGRAVDLGWYPPRKTDINNLTAALNSEGVYGFIFSTSETPDDLYGTYNWCNMPHVRKTEYVKAPGQYELQYVEIIQRHHKRTPYASNAFPVEPYRWDCDDQGLFYYGQPLSDGGRQAAEGYWRGFAPAANPFAPSGWVGTCSFPQITTGGLDDSWTHGEDLYGVYHDLLGFLPGRGGDWRGKVAYRVTNNVITSQVAGMLVGGTWGTADRIPLLIQAAGVDSLEPRYGCRAGSALLGDIRSGPGWREHLDRGAGLFAALDGVSGVPPGDAGFHASFDRYFDNLSARQCHAKPLPCRLVGGRNSTDCVGQALADAVYRMGQWEYSHIYRDAGEASLAASVASYGVWVAELGAHLRDAMAGKEGAPIYVHNIAHDGSTSRLLSILQVDVMPALSMIRASGVRWMLQQQLLINIRV</sequence>
<dbReference type="PANTHER" id="PTHR11567:SF195">
    <property type="entry name" value="ACID PHOSPHATASE, PUTATIVE (AFU_ORTHOLOGUE AFUA_3G14570)-RELATED"/>
    <property type="match status" value="1"/>
</dbReference>
<dbReference type="Gene3D" id="3.40.50.1240">
    <property type="entry name" value="Phosphoglycerate mutase-like"/>
    <property type="match status" value="1"/>
</dbReference>
<dbReference type="Proteomes" id="UP000294003">
    <property type="component" value="Unassembled WGS sequence"/>
</dbReference>
<dbReference type="SUPFAM" id="SSF53254">
    <property type="entry name" value="Phosphoglycerate mutase-like"/>
    <property type="match status" value="1"/>
</dbReference>
<evidence type="ECO:0008006" key="4">
    <source>
        <dbReference type="Google" id="ProtNLM"/>
    </source>
</evidence>
<evidence type="ECO:0000313" key="2">
    <source>
        <dbReference type="EMBL" id="RYO83961.1"/>
    </source>
</evidence>
<accession>A0ABY0H7W0</accession>
<keyword evidence="3" id="KW-1185">Reference proteome</keyword>
<evidence type="ECO:0000256" key="1">
    <source>
        <dbReference type="SAM" id="SignalP"/>
    </source>
</evidence>
<dbReference type="PANTHER" id="PTHR11567">
    <property type="entry name" value="ACID PHOSPHATASE-RELATED"/>
    <property type="match status" value="1"/>
</dbReference>
<dbReference type="InterPro" id="IPR029033">
    <property type="entry name" value="His_PPase_superfam"/>
</dbReference>
<reference evidence="2 3" key="1">
    <citation type="submission" date="2018-06" db="EMBL/GenBank/DDBJ databases">
        <title>Complete Genomes of Monosporascus.</title>
        <authorList>
            <person name="Robinson A.J."/>
            <person name="Natvig D.O."/>
        </authorList>
    </citation>
    <scope>NUCLEOTIDE SEQUENCE [LARGE SCALE GENOMIC DNA]</scope>
    <source>
        <strain evidence="2 3">CBS 609.92</strain>
    </source>
</reference>
<evidence type="ECO:0000313" key="3">
    <source>
        <dbReference type="Proteomes" id="UP000294003"/>
    </source>
</evidence>
<protein>
    <recommendedName>
        <fullName evidence="4">Histidine acid phosphatase</fullName>
    </recommendedName>
</protein>